<keyword evidence="2" id="KW-1185">Reference proteome</keyword>
<accession>A0ACC1DE73</accession>
<reference evidence="1 2" key="1">
    <citation type="journal article" date="2021" name="Front. Genet.">
        <title>Chromosome-Level Genome Assembly Reveals Significant Gene Expansion in the Toll and IMD Signaling Pathways of Dendrolimus kikuchii.</title>
        <authorList>
            <person name="Zhou J."/>
            <person name="Wu P."/>
            <person name="Xiong Z."/>
            <person name="Liu N."/>
            <person name="Zhao N."/>
            <person name="Ji M."/>
            <person name="Qiu Y."/>
            <person name="Yang B."/>
        </authorList>
    </citation>
    <scope>NUCLEOTIDE SEQUENCE [LARGE SCALE GENOMIC DNA]</scope>
    <source>
        <strain evidence="1">Ann1</strain>
    </source>
</reference>
<comment type="caution">
    <text evidence="1">The sequence shown here is derived from an EMBL/GenBank/DDBJ whole genome shotgun (WGS) entry which is preliminary data.</text>
</comment>
<evidence type="ECO:0000313" key="1">
    <source>
        <dbReference type="EMBL" id="KAJ0182249.1"/>
    </source>
</evidence>
<protein>
    <submittedName>
        <fullName evidence="1">Uncharacterized protein</fullName>
    </submittedName>
</protein>
<dbReference type="EMBL" id="CM034389">
    <property type="protein sequence ID" value="KAJ0182249.1"/>
    <property type="molecule type" value="Genomic_DNA"/>
</dbReference>
<proteinExistence type="predicted"/>
<gene>
    <name evidence="1" type="ORF">K1T71_001618</name>
</gene>
<dbReference type="Proteomes" id="UP000824533">
    <property type="component" value="Linkage Group LG03"/>
</dbReference>
<organism evidence="1 2">
    <name type="scientific">Dendrolimus kikuchii</name>
    <dbReference type="NCBI Taxonomy" id="765133"/>
    <lineage>
        <taxon>Eukaryota</taxon>
        <taxon>Metazoa</taxon>
        <taxon>Ecdysozoa</taxon>
        <taxon>Arthropoda</taxon>
        <taxon>Hexapoda</taxon>
        <taxon>Insecta</taxon>
        <taxon>Pterygota</taxon>
        <taxon>Neoptera</taxon>
        <taxon>Endopterygota</taxon>
        <taxon>Lepidoptera</taxon>
        <taxon>Glossata</taxon>
        <taxon>Ditrysia</taxon>
        <taxon>Bombycoidea</taxon>
        <taxon>Lasiocampidae</taxon>
        <taxon>Dendrolimus</taxon>
    </lineage>
</organism>
<evidence type="ECO:0000313" key="2">
    <source>
        <dbReference type="Proteomes" id="UP000824533"/>
    </source>
</evidence>
<name>A0ACC1DE73_9NEOP</name>
<sequence length="364" mass="42101">MCDQRLSLRARHSYCIQQSSKHSSHSNNHRSDTNLISNETNTPSSSRYYVDSNVSFSDKGHGEYYKRYEHDAIPVKDSNNTNDIGDNEKNSITNSALDKLEKKVFSNISQELQTKDSSKSSLESNIKFFKTTVQEIFNNFYNSMRDYEQYKKRFQEILAKSQEESLAEMEDFIKDMIQHIMSSETSIANTSDIEGVEVKDKETNVSHVSDSTYTQSTNDRLVEAYKNDNYLTDSTLDDVRNKPVDTEEIFNIFLLGEAPCLQIKMNGRNLLSEINIKDQKHFENNAASAENLKMLAAKRLELEKYLKRQHDNQMPDREIPVKSSFAKKNIYLNEDFVHECSDAKSFMAKLCNFLCKKFRKNSFG</sequence>